<dbReference type="PANTHER" id="PTHR43138:SF1">
    <property type="entry name" value="N-ACETYLTRANSFERASE ACA1"/>
    <property type="match status" value="1"/>
</dbReference>
<dbReference type="EC" id="2.3.1.-" evidence="2"/>
<proteinExistence type="predicted"/>
<dbReference type="RefSeq" id="WP_330973464.1">
    <property type="nucleotide sequence ID" value="NZ_JAZGLY010000001.1"/>
</dbReference>
<evidence type="ECO:0000259" key="1">
    <source>
        <dbReference type="PROSITE" id="PS51186"/>
    </source>
</evidence>
<protein>
    <submittedName>
        <fullName evidence="2">N-acetyltransferase</fullName>
        <ecNumber evidence="2">2.3.1.-</ecNumber>
    </submittedName>
</protein>
<dbReference type="Proteomes" id="UP001357452">
    <property type="component" value="Unassembled WGS sequence"/>
</dbReference>
<dbReference type="InterPro" id="IPR016181">
    <property type="entry name" value="Acyl_CoA_acyltransferase"/>
</dbReference>
<feature type="domain" description="N-acetyltransferase" evidence="1">
    <location>
        <begin position="2"/>
        <end position="161"/>
    </location>
</feature>
<sequence>MIAIRKSRPEDEDAIWDIIRKVIASGDTYVFDPKSSREDMLAFWCSKDKHTYVATIDDRVVGTFIIKDNHPGLGSHIANAAYMTAPEARGLGVGKTMGLYSIEEARKLGYRAMQFNIVVASNTNAVNLWKKIGFEIIGEIPEAFNHQTNGYTNAYIMYRRL</sequence>
<keyword evidence="2" id="KW-0012">Acyltransferase</keyword>
<dbReference type="SUPFAM" id="SSF55729">
    <property type="entry name" value="Acyl-CoA N-acyltransferases (Nat)"/>
    <property type="match status" value="1"/>
</dbReference>
<dbReference type="PANTHER" id="PTHR43138">
    <property type="entry name" value="ACETYLTRANSFERASE, GNAT FAMILY"/>
    <property type="match status" value="1"/>
</dbReference>
<evidence type="ECO:0000313" key="2">
    <source>
        <dbReference type="EMBL" id="MEE6186059.1"/>
    </source>
</evidence>
<dbReference type="InterPro" id="IPR000182">
    <property type="entry name" value="GNAT_dom"/>
</dbReference>
<accession>A0ABU7RDJ6</accession>
<dbReference type="EMBL" id="JAZGLY010000001">
    <property type="protein sequence ID" value="MEE6186059.1"/>
    <property type="molecule type" value="Genomic_DNA"/>
</dbReference>
<evidence type="ECO:0000313" key="3">
    <source>
        <dbReference type="Proteomes" id="UP001357452"/>
    </source>
</evidence>
<dbReference type="Pfam" id="PF00583">
    <property type="entry name" value="Acetyltransf_1"/>
    <property type="match status" value="1"/>
</dbReference>
<keyword evidence="2" id="KW-0808">Transferase</keyword>
<dbReference type="CDD" id="cd04301">
    <property type="entry name" value="NAT_SF"/>
    <property type="match status" value="1"/>
</dbReference>
<comment type="caution">
    <text evidence="2">The sequence shown here is derived from an EMBL/GenBank/DDBJ whole genome shotgun (WGS) entry which is preliminary data.</text>
</comment>
<gene>
    <name evidence="2" type="ORF">V2H41_02110</name>
</gene>
<keyword evidence="3" id="KW-1185">Reference proteome</keyword>
<organism evidence="2 3">
    <name type="scientific">Niabella digestorum</name>
    <dbReference type="NCBI Taxonomy" id="3117701"/>
    <lineage>
        <taxon>Bacteria</taxon>
        <taxon>Pseudomonadati</taxon>
        <taxon>Bacteroidota</taxon>
        <taxon>Chitinophagia</taxon>
        <taxon>Chitinophagales</taxon>
        <taxon>Chitinophagaceae</taxon>
        <taxon>Niabella</taxon>
    </lineage>
</organism>
<dbReference type="Gene3D" id="3.40.630.30">
    <property type="match status" value="1"/>
</dbReference>
<name>A0ABU7RDJ6_9BACT</name>
<reference evidence="2 3" key="1">
    <citation type="submission" date="2024-01" db="EMBL/GenBank/DDBJ databases">
        <title>Niabella digestum sp. nov., isolated from waste digestion system.</title>
        <authorList>
            <person name="Zhang L."/>
        </authorList>
    </citation>
    <scope>NUCLEOTIDE SEQUENCE [LARGE SCALE GENOMIC DNA]</scope>
    <source>
        <strain evidence="2 3">A18</strain>
    </source>
</reference>
<dbReference type="InterPro" id="IPR052742">
    <property type="entry name" value="Mito_N-acetyltransferase"/>
</dbReference>
<dbReference type="PROSITE" id="PS51186">
    <property type="entry name" value="GNAT"/>
    <property type="match status" value="1"/>
</dbReference>
<dbReference type="GO" id="GO:0016746">
    <property type="term" value="F:acyltransferase activity"/>
    <property type="evidence" value="ECO:0007669"/>
    <property type="project" value="UniProtKB-KW"/>
</dbReference>